<dbReference type="AlphaFoldDB" id="A0A328TNQ4"/>
<gene>
    <name evidence="1" type="ORF">ACZ87_02591</name>
</gene>
<comment type="caution">
    <text evidence="1">The sequence shown here is derived from an EMBL/GenBank/DDBJ whole genome shotgun (WGS) entry which is preliminary data.</text>
</comment>
<sequence>MRQLSLQHGDLAFDHLLLRLLLIRQLIVVTQAVKLILQRNNLLGDAGDLRS</sequence>
<dbReference type="Proteomes" id="UP000244334">
    <property type="component" value="Unassembled WGS sequence"/>
</dbReference>
<evidence type="ECO:0000313" key="2">
    <source>
        <dbReference type="Proteomes" id="UP000244334"/>
    </source>
</evidence>
<keyword evidence="2" id="KW-1185">Reference proteome</keyword>
<dbReference type="EMBL" id="LJAM02000305">
    <property type="protein sequence ID" value="RAP70605.1"/>
    <property type="molecule type" value="Genomic_DNA"/>
</dbReference>
<proteinExistence type="predicted"/>
<accession>A0A328TNQ4</accession>
<reference evidence="1" key="1">
    <citation type="submission" date="2018-04" db="EMBL/GenBank/DDBJ databases">
        <title>Genomes of the Obligate Erwinia dacicola and Facultative Enterobacter sp. OLF Endosymbionts of the Olive Fruit fly, Bactrocera oleae.</title>
        <authorList>
            <person name="Estes A.M."/>
            <person name="Hearn D.J."/>
            <person name="Agarwal S."/>
            <person name="Pierson E.A."/>
            <person name="Dunning-Hotopp J.C."/>
        </authorList>
    </citation>
    <scope>NUCLEOTIDE SEQUENCE [LARGE SCALE GENOMIC DNA]</scope>
    <source>
        <strain evidence="1">Oroville</strain>
    </source>
</reference>
<evidence type="ECO:0000313" key="1">
    <source>
        <dbReference type="EMBL" id="RAP70605.1"/>
    </source>
</evidence>
<protein>
    <submittedName>
        <fullName evidence="1">Uncharacterized protein</fullName>
    </submittedName>
</protein>
<organism evidence="1 2">
    <name type="scientific">Candidatus Erwinia dacicola</name>
    <dbReference type="NCBI Taxonomy" id="252393"/>
    <lineage>
        <taxon>Bacteria</taxon>
        <taxon>Pseudomonadati</taxon>
        <taxon>Pseudomonadota</taxon>
        <taxon>Gammaproteobacteria</taxon>
        <taxon>Enterobacterales</taxon>
        <taxon>Erwiniaceae</taxon>
        <taxon>Erwinia</taxon>
    </lineage>
</organism>
<name>A0A328TNQ4_9GAMM</name>